<evidence type="ECO:0000313" key="3">
    <source>
        <dbReference type="Proteomes" id="UP000199664"/>
    </source>
</evidence>
<dbReference type="PANTHER" id="PTHR41287">
    <property type="match status" value="1"/>
</dbReference>
<dbReference type="InterPro" id="IPR005021">
    <property type="entry name" value="Terminase_largesu-like"/>
</dbReference>
<organism evidence="2 3">
    <name type="scientific">Bosea lupini</name>
    <dbReference type="NCBI Taxonomy" id="1036779"/>
    <lineage>
        <taxon>Bacteria</taxon>
        <taxon>Pseudomonadati</taxon>
        <taxon>Pseudomonadota</taxon>
        <taxon>Alphaproteobacteria</taxon>
        <taxon>Hyphomicrobiales</taxon>
        <taxon>Boseaceae</taxon>
        <taxon>Bosea</taxon>
    </lineage>
</organism>
<dbReference type="EMBL" id="FOAN01000019">
    <property type="protein sequence ID" value="SEM69223.1"/>
    <property type="molecule type" value="Genomic_DNA"/>
</dbReference>
<dbReference type="PANTHER" id="PTHR41287:SF1">
    <property type="entry name" value="PROTEIN YMFN"/>
    <property type="match status" value="1"/>
</dbReference>
<evidence type="ECO:0000313" key="2">
    <source>
        <dbReference type="EMBL" id="SEM69223.1"/>
    </source>
</evidence>
<feature type="domain" description="Terminase large subunit-like ATPase" evidence="1">
    <location>
        <begin position="60"/>
        <end position="204"/>
    </location>
</feature>
<dbReference type="AlphaFoldDB" id="A0A1H8AFA2"/>
<dbReference type="STRING" id="1036779.SAMN04515666_11932"/>
<name>A0A1H8AFA2_9HYPH</name>
<dbReference type="InterPro" id="IPR046461">
    <property type="entry name" value="TerL_ATPase"/>
</dbReference>
<evidence type="ECO:0000259" key="1">
    <source>
        <dbReference type="Pfam" id="PF03354"/>
    </source>
</evidence>
<reference evidence="3" key="1">
    <citation type="submission" date="2016-10" db="EMBL/GenBank/DDBJ databases">
        <authorList>
            <person name="Varghese N."/>
            <person name="Submissions S."/>
        </authorList>
    </citation>
    <scope>NUCLEOTIDE SEQUENCE [LARGE SCALE GENOMIC DNA]</scope>
    <source>
        <strain evidence="3">LMG 26383,CCUG 61248,R- 45681</strain>
    </source>
</reference>
<proteinExistence type="predicted"/>
<dbReference type="RefSeq" id="WP_091843508.1">
    <property type="nucleotide sequence ID" value="NZ_FOAN01000019.1"/>
</dbReference>
<accession>A0A1H8AFA2</accession>
<gene>
    <name evidence="2" type="ORF">SAMN04515666_11932</name>
</gene>
<dbReference type="OrthoDB" id="9760250at2"/>
<protein>
    <submittedName>
        <fullName evidence="2">Phage terminase-like protein, large subunit, contains N-terminal HTH domain</fullName>
    </submittedName>
</protein>
<sequence length="570" mass="61826">MSYHFAQPGWESTLLAGQSLVPLLPLDELEADRAAAIFDRLHLPDVPGQPTLGEAAGDWFRDVVRAVFGSIDEATGIRQVPGVFLLVPKKNSKTTNGAALMLTALLMNERPNAAFALFGPTQEIADLAFAAVSGMVAADKDLDTLLHVRDHLKTVVNRVTGATLKVMTFDMKVATGGKYAGWLLDELHLLGKVAYTSRVIGQLRGARVAIPEAFGIIITTQSDEPPAGAFKAELDYARSVRDGRIENATILPVLYEFPEAMQTDPAKPWRQVENWARVLPNLGRSVSLPVLTQDYATAREMGDEEERRWASQHLNIQIGLALHSNRWEGADHWERAGSEKVTLEFILAECDVCTVGIDGGGLDDLLGLAVLGRHRVTKRWYHWGHAWADRGVLLLRKEIASRLLDFEREGDLTFVDIAETEDGANADVAGVANIVERIFKAGLLPEKAGIGVDAVGIAAILDELSLREIPDDCIAAVPQGYRLSGVIKGAARKLKDGTLKHGARPMMAWAVSNARSELRGSAVLVTKQASGTAKIDPLIGLFNAFDLMSRNPEAAGSRDLSDFLKNAVSA</sequence>
<dbReference type="Proteomes" id="UP000199664">
    <property type="component" value="Unassembled WGS sequence"/>
</dbReference>
<keyword evidence="3" id="KW-1185">Reference proteome</keyword>
<dbReference type="Pfam" id="PF03354">
    <property type="entry name" value="TerL_ATPase"/>
    <property type="match status" value="1"/>
</dbReference>